<dbReference type="EnsemblMetazoa" id="ENSAATROPT010887">
    <property type="protein sequence ID" value="ENSAATROPP009824"/>
    <property type="gene ID" value="ENSAATROPG008859"/>
</dbReference>
<evidence type="ECO:0000313" key="3">
    <source>
        <dbReference type="EnsemblMetazoa" id="ENSAATROPP009824"/>
    </source>
</evidence>
<feature type="compositionally biased region" description="Low complexity" evidence="1">
    <location>
        <begin position="138"/>
        <end position="155"/>
    </location>
</feature>
<evidence type="ECO:0000256" key="2">
    <source>
        <dbReference type="SAM" id="SignalP"/>
    </source>
</evidence>
<name>A0AAG5DG11_ANOAO</name>
<accession>A0AAG5DG11</accession>
<feature type="chain" id="PRO_5042584109" description="Secreted protein" evidence="2">
    <location>
        <begin position="17"/>
        <end position="176"/>
    </location>
</feature>
<feature type="compositionally biased region" description="Low complexity" evidence="1">
    <location>
        <begin position="96"/>
        <end position="105"/>
    </location>
</feature>
<feature type="compositionally biased region" description="Low complexity" evidence="1">
    <location>
        <begin position="162"/>
        <end position="176"/>
    </location>
</feature>
<organism evidence="3 4">
    <name type="scientific">Anopheles atroparvus</name>
    <name type="common">European mosquito</name>
    <dbReference type="NCBI Taxonomy" id="41427"/>
    <lineage>
        <taxon>Eukaryota</taxon>
        <taxon>Metazoa</taxon>
        <taxon>Ecdysozoa</taxon>
        <taxon>Arthropoda</taxon>
        <taxon>Hexapoda</taxon>
        <taxon>Insecta</taxon>
        <taxon>Pterygota</taxon>
        <taxon>Neoptera</taxon>
        <taxon>Endopterygota</taxon>
        <taxon>Diptera</taxon>
        <taxon>Nematocera</taxon>
        <taxon>Culicoidea</taxon>
        <taxon>Culicidae</taxon>
        <taxon>Anophelinae</taxon>
        <taxon>Anopheles</taxon>
    </lineage>
</organism>
<reference evidence="3" key="1">
    <citation type="submission" date="2024-04" db="UniProtKB">
        <authorList>
            <consortium name="EnsemblMetazoa"/>
        </authorList>
    </citation>
    <scope>IDENTIFICATION</scope>
    <source>
        <strain evidence="3">EBRO</strain>
    </source>
</reference>
<evidence type="ECO:0008006" key="5">
    <source>
        <dbReference type="Google" id="ProtNLM"/>
    </source>
</evidence>
<sequence>MKCFIAIALLAVAVSASPVEYGHYGPALVHSAPLVHAAPVLKHVVAEPVVSMLRQLRVPWASRDPSIVVVLNDELTSWCALFVLFFAIVCPRPTRNTRSTTASRTRIPETSSRRLRSATVTSSRDSTRWSNPTARCAPSTTPPMTTTDSTPSSTSPPRPSRRSSPPRSPTTPTLRS</sequence>
<keyword evidence="4" id="KW-1185">Reference proteome</keyword>
<feature type="signal peptide" evidence="2">
    <location>
        <begin position="1"/>
        <end position="16"/>
    </location>
</feature>
<dbReference type="Proteomes" id="UP000075880">
    <property type="component" value="Unassembled WGS sequence"/>
</dbReference>
<evidence type="ECO:0000313" key="4">
    <source>
        <dbReference type="Proteomes" id="UP000075880"/>
    </source>
</evidence>
<protein>
    <recommendedName>
        <fullName evidence="5">Secreted protein</fullName>
    </recommendedName>
</protein>
<dbReference type="AlphaFoldDB" id="A0AAG5DG11"/>
<feature type="region of interest" description="Disordered" evidence="1">
    <location>
        <begin position="96"/>
        <end position="176"/>
    </location>
</feature>
<proteinExistence type="predicted"/>
<evidence type="ECO:0000256" key="1">
    <source>
        <dbReference type="SAM" id="MobiDB-lite"/>
    </source>
</evidence>
<keyword evidence="2" id="KW-0732">Signal</keyword>
<feature type="compositionally biased region" description="Polar residues" evidence="1">
    <location>
        <begin position="118"/>
        <end position="133"/>
    </location>
</feature>